<dbReference type="GO" id="GO:0031145">
    <property type="term" value="P:anaphase-promoting complex-dependent catabolic process"/>
    <property type="evidence" value="ECO:0007669"/>
    <property type="project" value="TreeGrafter"/>
</dbReference>
<dbReference type="SMART" id="SM00320">
    <property type="entry name" value="WD40"/>
    <property type="match status" value="2"/>
</dbReference>
<dbReference type="InterPro" id="IPR036322">
    <property type="entry name" value="WD40_repeat_dom_sf"/>
</dbReference>
<evidence type="ECO:0000256" key="5">
    <source>
        <dbReference type="ARBA" id="ARBA00023306"/>
    </source>
</evidence>
<evidence type="ECO:0000313" key="10">
    <source>
        <dbReference type="Proteomes" id="UP001168877"/>
    </source>
</evidence>
<keyword evidence="2" id="KW-0132">Cell division</keyword>
<dbReference type="PANTHER" id="PTHR19918">
    <property type="entry name" value="CELL DIVISION CYCLE 20 CDC20 FIZZY -RELATED"/>
    <property type="match status" value="1"/>
</dbReference>
<comment type="caution">
    <text evidence="9">The sequence shown here is derived from an EMBL/GenBank/DDBJ whole genome shotgun (WGS) entry which is preliminary data.</text>
</comment>
<keyword evidence="4" id="KW-0498">Mitosis</keyword>
<dbReference type="AlphaFoldDB" id="A0AA39RY64"/>
<evidence type="ECO:0000256" key="7">
    <source>
        <dbReference type="PROSITE-ProRule" id="PRU00221"/>
    </source>
</evidence>
<dbReference type="PROSITE" id="PS50082">
    <property type="entry name" value="WD_REPEATS_2"/>
    <property type="match status" value="1"/>
</dbReference>
<dbReference type="InterPro" id="IPR001680">
    <property type="entry name" value="WD40_rpt"/>
</dbReference>
<dbReference type="GO" id="GO:0005680">
    <property type="term" value="C:anaphase-promoting complex"/>
    <property type="evidence" value="ECO:0007669"/>
    <property type="project" value="TreeGrafter"/>
</dbReference>
<feature type="repeat" description="WD" evidence="7">
    <location>
        <begin position="9"/>
        <end position="41"/>
    </location>
</feature>
<evidence type="ECO:0000256" key="4">
    <source>
        <dbReference type="ARBA" id="ARBA00022776"/>
    </source>
</evidence>
<dbReference type="EMBL" id="JAUESC010000383">
    <property type="protein sequence ID" value="KAK0585241.1"/>
    <property type="molecule type" value="Genomic_DNA"/>
</dbReference>
<dbReference type="Gene3D" id="2.130.10.10">
    <property type="entry name" value="YVTN repeat-like/Quinoprotein amine dehydrogenase"/>
    <property type="match status" value="2"/>
</dbReference>
<dbReference type="InterPro" id="IPR033010">
    <property type="entry name" value="Cdc20/Fizzy"/>
</dbReference>
<dbReference type="InterPro" id="IPR015943">
    <property type="entry name" value="WD40/YVTN_repeat-like_dom_sf"/>
</dbReference>
<comment type="function">
    <text evidence="6">Component of the anaphase promoting complex/cyclosome (APC/C), a cell cycle-regulated E3 ubiquitin-protein ligase complex that controls progression through mitosis and the G1 phase of the cell cycle.</text>
</comment>
<dbReference type="Pfam" id="PF12894">
    <property type="entry name" value="ANAPC4_WD40"/>
    <property type="match status" value="1"/>
</dbReference>
<dbReference type="Proteomes" id="UP001168877">
    <property type="component" value="Unassembled WGS sequence"/>
</dbReference>
<evidence type="ECO:0000259" key="8">
    <source>
        <dbReference type="Pfam" id="PF12894"/>
    </source>
</evidence>
<evidence type="ECO:0000256" key="1">
    <source>
        <dbReference type="ARBA" id="ARBA00022574"/>
    </source>
</evidence>
<evidence type="ECO:0000256" key="3">
    <source>
        <dbReference type="ARBA" id="ARBA00022737"/>
    </source>
</evidence>
<dbReference type="SUPFAM" id="SSF50978">
    <property type="entry name" value="WD40 repeat-like"/>
    <property type="match status" value="1"/>
</dbReference>
<keyword evidence="1 7" id="KW-0853">WD repeat</keyword>
<feature type="domain" description="Anaphase-promoting complex subunit 4-like WD40" evidence="8">
    <location>
        <begin position="6"/>
        <end position="44"/>
    </location>
</feature>
<proteinExistence type="predicted"/>
<reference evidence="9" key="2">
    <citation type="submission" date="2023-06" db="EMBL/GenBank/DDBJ databases">
        <authorList>
            <person name="Swenson N.G."/>
            <person name="Wegrzyn J.L."/>
            <person name="Mcevoy S.L."/>
        </authorList>
    </citation>
    <scope>NUCLEOTIDE SEQUENCE</scope>
    <source>
        <strain evidence="9">NS2018</strain>
        <tissue evidence="9">Leaf</tissue>
    </source>
</reference>
<sequence>MVVKKLVTVDDEDGPITSVSWDLDGRHIAIGLNNSHVQIWDSTSIQKGNLPASGGGGCDKCIKFWNTHRHTGACLNSVDIGSQVCALMCSIHEQELLNSYGFPENQLTFWKYLSMVNMAELTGYTSRVLFMAQSPDGYTVASAAGDETL</sequence>
<protein>
    <recommendedName>
        <fullName evidence="8">Anaphase-promoting complex subunit 4-like WD40 domain-containing protein</fullName>
    </recommendedName>
</protein>
<name>A0AA39RY64_ACESA</name>
<dbReference type="Pfam" id="PF00400">
    <property type="entry name" value="WD40"/>
    <property type="match status" value="1"/>
</dbReference>
<gene>
    <name evidence="9" type="ORF">LWI29_025320</name>
</gene>
<dbReference type="PANTHER" id="PTHR19918:SF8">
    <property type="entry name" value="FI02843P"/>
    <property type="match status" value="1"/>
</dbReference>
<keyword evidence="5" id="KW-0131">Cell cycle</keyword>
<dbReference type="GO" id="GO:1990757">
    <property type="term" value="F:ubiquitin ligase activator activity"/>
    <property type="evidence" value="ECO:0007669"/>
    <property type="project" value="TreeGrafter"/>
</dbReference>
<evidence type="ECO:0000256" key="6">
    <source>
        <dbReference type="ARBA" id="ARBA00023425"/>
    </source>
</evidence>
<reference evidence="9" key="1">
    <citation type="journal article" date="2022" name="Plant J.">
        <title>Strategies of tolerance reflected in two North American maple genomes.</title>
        <authorList>
            <person name="McEvoy S.L."/>
            <person name="Sezen U.U."/>
            <person name="Trouern-Trend A."/>
            <person name="McMahon S.M."/>
            <person name="Schaberg P.G."/>
            <person name="Yang J."/>
            <person name="Wegrzyn J.L."/>
            <person name="Swenson N.G."/>
        </authorList>
    </citation>
    <scope>NUCLEOTIDE SEQUENCE</scope>
    <source>
        <strain evidence="9">NS2018</strain>
    </source>
</reference>
<accession>A0AA39RY64</accession>
<keyword evidence="10" id="KW-1185">Reference proteome</keyword>
<evidence type="ECO:0000313" key="9">
    <source>
        <dbReference type="EMBL" id="KAK0585241.1"/>
    </source>
</evidence>
<dbReference type="GO" id="GO:1905786">
    <property type="term" value="P:positive regulation of anaphase-promoting complex-dependent catabolic process"/>
    <property type="evidence" value="ECO:0007669"/>
    <property type="project" value="TreeGrafter"/>
</dbReference>
<dbReference type="GO" id="GO:0010997">
    <property type="term" value="F:anaphase-promoting complex binding"/>
    <property type="evidence" value="ECO:0007669"/>
    <property type="project" value="InterPro"/>
</dbReference>
<keyword evidence="3" id="KW-0677">Repeat</keyword>
<organism evidence="9 10">
    <name type="scientific">Acer saccharum</name>
    <name type="common">Sugar maple</name>
    <dbReference type="NCBI Taxonomy" id="4024"/>
    <lineage>
        <taxon>Eukaryota</taxon>
        <taxon>Viridiplantae</taxon>
        <taxon>Streptophyta</taxon>
        <taxon>Embryophyta</taxon>
        <taxon>Tracheophyta</taxon>
        <taxon>Spermatophyta</taxon>
        <taxon>Magnoliopsida</taxon>
        <taxon>eudicotyledons</taxon>
        <taxon>Gunneridae</taxon>
        <taxon>Pentapetalae</taxon>
        <taxon>rosids</taxon>
        <taxon>malvids</taxon>
        <taxon>Sapindales</taxon>
        <taxon>Sapindaceae</taxon>
        <taxon>Hippocastanoideae</taxon>
        <taxon>Acereae</taxon>
        <taxon>Acer</taxon>
    </lineage>
</organism>
<dbReference type="InterPro" id="IPR024977">
    <property type="entry name" value="Apc4-like_WD40_dom"/>
</dbReference>
<evidence type="ECO:0000256" key="2">
    <source>
        <dbReference type="ARBA" id="ARBA00022618"/>
    </source>
</evidence>